<feature type="domain" description="Inosine/uridine-preferring nucleoside hydrolase" evidence="3">
    <location>
        <begin position="35"/>
        <end position="304"/>
    </location>
</feature>
<evidence type="ECO:0000313" key="5">
    <source>
        <dbReference type="Proteomes" id="UP001239462"/>
    </source>
</evidence>
<reference evidence="4 5" key="1">
    <citation type="submission" date="2023-06" db="EMBL/GenBank/DDBJ databases">
        <title>Roseiconus lacunae JC819 isolated from Gulf of Mannar region, Tamil Nadu.</title>
        <authorList>
            <person name="Pk S."/>
            <person name="Ch S."/>
            <person name="Ch V.R."/>
        </authorList>
    </citation>
    <scope>NUCLEOTIDE SEQUENCE [LARGE SCALE GENOMIC DNA]</scope>
    <source>
        <strain evidence="4 5">JC819</strain>
    </source>
</reference>
<dbReference type="InterPro" id="IPR036452">
    <property type="entry name" value="Ribo_hydro-like"/>
</dbReference>
<proteinExistence type="predicted"/>
<gene>
    <name evidence="4" type="ORF">QTN89_15305</name>
</gene>
<name>A0ABT7PJY4_9BACT</name>
<dbReference type="GO" id="GO:0016787">
    <property type="term" value="F:hydrolase activity"/>
    <property type="evidence" value="ECO:0007669"/>
    <property type="project" value="UniProtKB-KW"/>
</dbReference>
<dbReference type="EMBL" id="JASZZN010000010">
    <property type="protein sequence ID" value="MDM4016812.1"/>
    <property type="molecule type" value="Genomic_DNA"/>
</dbReference>
<feature type="region of interest" description="Disordered" evidence="1">
    <location>
        <begin position="100"/>
        <end position="133"/>
    </location>
</feature>
<comment type="caution">
    <text evidence="4">The sequence shown here is derived from an EMBL/GenBank/DDBJ whole genome shotgun (WGS) entry which is preliminary data.</text>
</comment>
<keyword evidence="5" id="KW-1185">Reference proteome</keyword>
<dbReference type="PANTHER" id="PTHR43264:SF1">
    <property type="entry name" value="INOSINE_URIDINE-PREFERRING NUCLEOSIDE HYDROLASE DOMAIN-CONTAINING PROTEIN"/>
    <property type="match status" value="1"/>
</dbReference>
<feature type="chain" id="PRO_5047453014" evidence="2">
    <location>
        <begin position="24"/>
        <end position="341"/>
    </location>
</feature>
<dbReference type="CDD" id="cd02652">
    <property type="entry name" value="nuc_hydro_2"/>
    <property type="match status" value="1"/>
</dbReference>
<evidence type="ECO:0000256" key="2">
    <source>
        <dbReference type="SAM" id="SignalP"/>
    </source>
</evidence>
<sequence>MIEKKLPTVLTVLVSLVCSVLLAQDSSGAGPPVSIIFDTDMAGDCDDAGALAVLNALADKGEATILAVVTNRRDAAGDSAAACDAINTFYGRPDVPIGTDKDGAKTKWNRPSPYTPVLRNEFPQDSPGDSDAPDALEVYRQTLAAQKDRSVVICSVGALSNLEDLLNSSGDRHSPLSGAELIATKVKLTVIMGGAFPRSAKPETNILLDPPAAVAVANRWPSPILWQGFEVGSALHCGAKLKTVDEYHPIRRAFELRPYLGGKAIDRGKPAHDQAAVLLAVRGVEPKFWNVVDGGRVVVDSDGHTEFKKDFRKQHRYVEIKGRPDRLADVIDDLMVATPKR</sequence>
<organism evidence="4 5">
    <name type="scientific">Roseiconus lacunae</name>
    <dbReference type="NCBI Taxonomy" id="2605694"/>
    <lineage>
        <taxon>Bacteria</taxon>
        <taxon>Pseudomonadati</taxon>
        <taxon>Planctomycetota</taxon>
        <taxon>Planctomycetia</taxon>
        <taxon>Pirellulales</taxon>
        <taxon>Pirellulaceae</taxon>
        <taxon>Roseiconus</taxon>
    </lineage>
</organism>
<dbReference type="SUPFAM" id="SSF53590">
    <property type="entry name" value="Nucleoside hydrolase"/>
    <property type="match status" value="1"/>
</dbReference>
<dbReference type="InterPro" id="IPR001910">
    <property type="entry name" value="Inosine/uridine_hydrolase_dom"/>
</dbReference>
<keyword evidence="4" id="KW-0378">Hydrolase</keyword>
<evidence type="ECO:0000313" key="4">
    <source>
        <dbReference type="EMBL" id="MDM4016812.1"/>
    </source>
</evidence>
<dbReference type="Pfam" id="PF01156">
    <property type="entry name" value="IU_nuc_hydro"/>
    <property type="match status" value="1"/>
</dbReference>
<dbReference type="Gene3D" id="3.90.245.10">
    <property type="entry name" value="Ribonucleoside hydrolase-like"/>
    <property type="match status" value="1"/>
</dbReference>
<dbReference type="PANTHER" id="PTHR43264">
    <property type="match status" value="1"/>
</dbReference>
<feature type="signal peptide" evidence="2">
    <location>
        <begin position="1"/>
        <end position="23"/>
    </location>
</feature>
<dbReference type="RefSeq" id="WP_289164431.1">
    <property type="nucleotide sequence ID" value="NZ_JASZZN010000010.1"/>
</dbReference>
<accession>A0ABT7PJY4</accession>
<evidence type="ECO:0000259" key="3">
    <source>
        <dbReference type="Pfam" id="PF01156"/>
    </source>
</evidence>
<keyword evidence="2" id="KW-0732">Signal</keyword>
<dbReference type="Proteomes" id="UP001239462">
    <property type="component" value="Unassembled WGS sequence"/>
</dbReference>
<evidence type="ECO:0000256" key="1">
    <source>
        <dbReference type="SAM" id="MobiDB-lite"/>
    </source>
</evidence>
<protein>
    <submittedName>
        <fullName evidence="4">Nucleoside hydrolase</fullName>
    </submittedName>
</protein>